<keyword evidence="3" id="KW-1185">Reference proteome</keyword>
<dbReference type="AlphaFoldDB" id="A0A834P173"/>
<feature type="region of interest" description="Disordered" evidence="1">
    <location>
        <begin position="73"/>
        <end position="112"/>
    </location>
</feature>
<feature type="compositionally biased region" description="Basic and acidic residues" evidence="1">
    <location>
        <begin position="90"/>
        <end position="105"/>
    </location>
</feature>
<protein>
    <submittedName>
        <fullName evidence="2">Uncharacterized protein</fullName>
    </submittedName>
</protein>
<evidence type="ECO:0000313" key="3">
    <source>
        <dbReference type="Proteomes" id="UP000600918"/>
    </source>
</evidence>
<dbReference type="EMBL" id="JACSDY010000007">
    <property type="protein sequence ID" value="KAF7423895.1"/>
    <property type="molecule type" value="Genomic_DNA"/>
</dbReference>
<gene>
    <name evidence="2" type="ORF">H0235_009178</name>
</gene>
<evidence type="ECO:0000256" key="1">
    <source>
        <dbReference type="SAM" id="MobiDB-lite"/>
    </source>
</evidence>
<sequence>MDLKFATGEWSKGCAWWGSGRYHSGHSLFLPIHLCDLRIRVSEATSPRLPPARTVSSASPIYHRVAVACDRARDSFDGTKRKDPRKGIAARKESKIFRSSSKETSQRNPSKLPAAAVAPSIVVQLHHPATFHSPAYVNPLLPMSTT</sequence>
<name>A0A834P173_VESPE</name>
<evidence type="ECO:0000313" key="2">
    <source>
        <dbReference type="EMBL" id="KAF7423895.1"/>
    </source>
</evidence>
<comment type="caution">
    <text evidence="2">The sequence shown here is derived from an EMBL/GenBank/DDBJ whole genome shotgun (WGS) entry which is preliminary data.</text>
</comment>
<proteinExistence type="predicted"/>
<organism evidence="2 3">
    <name type="scientific">Vespula pensylvanica</name>
    <name type="common">Western yellow jacket</name>
    <name type="synonym">Wasp</name>
    <dbReference type="NCBI Taxonomy" id="30213"/>
    <lineage>
        <taxon>Eukaryota</taxon>
        <taxon>Metazoa</taxon>
        <taxon>Ecdysozoa</taxon>
        <taxon>Arthropoda</taxon>
        <taxon>Hexapoda</taxon>
        <taxon>Insecta</taxon>
        <taxon>Pterygota</taxon>
        <taxon>Neoptera</taxon>
        <taxon>Endopterygota</taxon>
        <taxon>Hymenoptera</taxon>
        <taxon>Apocrita</taxon>
        <taxon>Aculeata</taxon>
        <taxon>Vespoidea</taxon>
        <taxon>Vespidae</taxon>
        <taxon>Vespinae</taxon>
        <taxon>Vespula</taxon>
    </lineage>
</organism>
<accession>A0A834P173</accession>
<reference evidence="2" key="1">
    <citation type="journal article" date="2020" name="G3 (Bethesda)">
        <title>High-Quality Assemblies for Three Invasive Social Wasps from the &lt;i&gt;Vespula&lt;/i&gt; Genus.</title>
        <authorList>
            <person name="Harrop T.W.R."/>
            <person name="Guhlin J."/>
            <person name="McLaughlin G.M."/>
            <person name="Permina E."/>
            <person name="Stockwell P."/>
            <person name="Gilligan J."/>
            <person name="Le Lec M.F."/>
            <person name="Gruber M.A.M."/>
            <person name="Quinn O."/>
            <person name="Lovegrove M."/>
            <person name="Duncan E.J."/>
            <person name="Remnant E.J."/>
            <person name="Van Eeckhoven J."/>
            <person name="Graham B."/>
            <person name="Knapp R.A."/>
            <person name="Langford K.W."/>
            <person name="Kronenberg Z."/>
            <person name="Press M.O."/>
            <person name="Eacker S.M."/>
            <person name="Wilson-Rankin E.E."/>
            <person name="Purcell J."/>
            <person name="Lester P.J."/>
            <person name="Dearden P.K."/>
        </authorList>
    </citation>
    <scope>NUCLEOTIDE SEQUENCE</scope>
    <source>
        <strain evidence="2">Volc-1</strain>
    </source>
</reference>
<dbReference type="Proteomes" id="UP000600918">
    <property type="component" value="Unassembled WGS sequence"/>
</dbReference>